<evidence type="ECO:0000259" key="7">
    <source>
        <dbReference type="Pfam" id="PF23914"/>
    </source>
</evidence>
<dbReference type="PROSITE" id="PS50005">
    <property type="entry name" value="TPR"/>
    <property type="match status" value="1"/>
</dbReference>
<dbReference type="GO" id="GO:0005886">
    <property type="term" value="C:plasma membrane"/>
    <property type="evidence" value="ECO:0007669"/>
    <property type="project" value="TreeGrafter"/>
</dbReference>
<keyword evidence="4 5" id="KW-0802">TPR repeat</keyword>
<evidence type="ECO:0000256" key="3">
    <source>
        <dbReference type="ARBA" id="ARBA00022748"/>
    </source>
</evidence>
<dbReference type="Pfam" id="PF23914">
    <property type="entry name" value="TPR_CcmH_CycH"/>
    <property type="match status" value="1"/>
</dbReference>
<accession>A0A831ERE3</accession>
<comment type="caution">
    <text evidence="8">The sequence shown here is derived from an EMBL/GenBank/DDBJ whole genome shotgun (WGS) entry which is preliminary data.</text>
</comment>
<dbReference type="Gene3D" id="1.25.40.10">
    <property type="entry name" value="Tetratricopeptide repeat domain"/>
    <property type="match status" value="1"/>
</dbReference>
<dbReference type="GO" id="GO:0030313">
    <property type="term" value="C:cell envelope"/>
    <property type="evidence" value="ECO:0007669"/>
    <property type="project" value="UniProtKB-SubCell"/>
</dbReference>
<dbReference type="Proteomes" id="UP000013111">
    <property type="component" value="Unassembled WGS sequence"/>
</dbReference>
<reference evidence="8 9" key="2">
    <citation type="submission" date="2013-04" db="EMBL/GenBank/DDBJ databases">
        <title>Comparative genomics of 12 strains of Erwinia amylovora identifies a pan-genome with a large conserved core and provides insights into host specificity.</title>
        <authorList>
            <person name="Mann R.A."/>
            <person name="Smits T.H.M."/>
            <person name="Buehlmann A."/>
            <person name="Blom J."/>
            <person name="Goesmann A."/>
            <person name="Frey J.E."/>
            <person name="Plummer K.M."/>
            <person name="Beer S.V."/>
            <person name="Luck J."/>
            <person name="Duffy B."/>
            <person name="Rodoni B."/>
        </authorList>
    </citation>
    <scope>NUCLEOTIDE SEQUENCE [LARGE SCALE GENOMIC DNA]</scope>
    <source>
        <strain evidence="9">CFBP 1232</strain>
    </source>
</reference>
<name>A0A831ERE3_ERWAM</name>
<dbReference type="InterPro" id="IPR056413">
    <property type="entry name" value="TPR_CcmH_CycH"/>
</dbReference>
<dbReference type="InterPro" id="IPR011990">
    <property type="entry name" value="TPR-like_helical_dom_sf"/>
</dbReference>
<feature type="repeat" description="TPR" evidence="5">
    <location>
        <begin position="164"/>
        <end position="197"/>
    </location>
</feature>
<dbReference type="RefSeq" id="WP_004158738.1">
    <property type="nucleotide sequence ID" value="NZ_BAYW01000015.1"/>
</dbReference>
<dbReference type="InterPro" id="IPR019734">
    <property type="entry name" value="TPR_rpt"/>
</dbReference>
<reference evidence="8 9" key="1">
    <citation type="submission" date="2012-11" db="EMBL/GenBank/DDBJ databases">
        <authorList>
            <person name="Linke B."/>
        </authorList>
    </citation>
    <scope>NUCLEOTIDE SEQUENCE [LARGE SCALE GENOMIC DNA]</scope>
    <source>
        <strain evidence="9">CFBP 1232</strain>
    </source>
</reference>
<evidence type="ECO:0000259" key="6">
    <source>
        <dbReference type="Pfam" id="PF23892"/>
    </source>
</evidence>
<protein>
    <submittedName>
        <fullName evidence="8">Cytochrome c-type biogenesis protein ccmI</fullName>
    </submittedName>
</protein>
<evidence type="ECO:0000256" key="5">
    <source>
        <dbReference type="PROSITE-ProRule" id="PRU00339"/>
    </source>
</evidence>
<dbReference type="Pfam" id="PF23892">
    <property type="entry name" value="Ig_CycH"/>
    <property type="match status" value="1"/>
</dbReference>
<evidence type="ECO:0000256" key="1">
    <source>
        <dbReference type="ARBA" id="ARBA00004196"/>
    </source>
</evidence>
<proteinExistence type="predicted"/>
<dbReference type="GO" id="GO:0017004">
    <property type="term" value="P:cytochrome complex assembly"/>
    <property type="evidence" value="ECO:0007669"/>
    <property type="project" value="UniProtKB-KW"/>
</dbReference>
<dbReference type="SUPFAM" id="SSF48452">
    <property type="entry name" value="TPR-like"/>
    <property type="match status" value="1"/>
</dbReference>
<dbReference type="AlphaFoldDB" id="A0A831ERE3"/>
<dbReference type="InterPro" id="IPR056412">
    <property type="entry name" value="Ig_CycH"/>
</dbReference>
<evidence type="ECO:0000256" key="2">
    <source>
        <dbReference type="ARBA" id="ARBA00022737"/>
    </source>
</evidence>
<evidence type="ECO:0000313" key="9">
    <source>
        <dbReference type="Proteomes" id="UP000013111"/>
    </source>
</evidence>
<evidence type="ECO:0000313" key="8">
    <source>
        <dbReference type="EMBL" id="CCO94441.1"/>
    </source>
</evidence>
<keyword evidence="3" id="KW-0201">Cytochrome c-type biogenesis</keyword>
<dbReference type="PANTHER" id="PTHR47870:SF2">
    <property type="entry name" value="FORMATE-DEPENDENT NITRITE REDUCTASE COMPLEX SUBUNIT NRFF"/>
    <property type="match status" value="1"/>
</dbReference>
<feature type="domain" description="Cytochrome c-type biogenesis protein H Ig-like" evidence="6">
    <location>
        <begin position="294"/>
        <end position="399"/>
    </location>
</feature>
<evidence type="ECO:0000256" key="4">
    <source>
        <dbReference type="ARBA" id="ARBA00022803"/>
    </source>
</evidence>
<dbReference type="InterPro" id="IPR017560">
    <property type="entry name" value="Cyt_c_biogenesis_CcmI"/>
</dbReference>
<sequence>MSGFWLIIALLLVASCVLVVLAGSRGNSASANDRDTLNQRFYHQRLRELEDDEAQGVVDDRPEMVRELQLALLMDIPERSPVIQRQVSRRVLLPGVVVLLLVSCGVYLKAGGLQQLLAWQQVQNELPALRAQAMNPNARPLTMEQLARLALGLRTELQQYPENVNDWMLLGRLDMALNNATSASQAFRRASQLSPNNAGAKIGYVEVLARSGDPQDNREANAMLNEMVSHDERNLQLLGLLAFNDFSLQNYAHAMGIWQKMLQLLPADDKRVVPIRRSIAQAKSASGLQESQLALTVKLSDAAEKMLPLRGVLYISVTDGISPVPVAVKKVPLSHFPLSLTLDDSHAMMPDRVLSAQRQLQVRIRISRDGSANPQPGDWYGLSAVTPFTGQQQLAVDINRQ</sequence>
<dbReference type="EMBL" id="CAPB01000025">
    <property type="protein sequence ID" value="CCO94441.1"/>
    <property type="molecule type" value="Genomic_DNA"/>
</dbReference>
<gene>
    <name evidence="8" type="primary">ccmI</name>
    <name evidence="8" type="ORF">BN437_2523</name>
</gene>
<feature type="domain" description="Cytochrome c-type biogenesis protein H TPR" evidence="7">
    <location>
        <begin position="115"/>
        <end position="272"/>
    </location>
</feature>
<dbReference type="NCBIfam" id="TIGR03142">
    <property type="entry name" value="cytochro_ccmI"/>
    <property type="match status" value="1"/>
</dbReference>
<dbReference type="InterPro" id="IPR051263">
    <property type="entry name" value="C-type_cytochrome_biogenesis"/>
</dbReference>
<dbReference type="GeneID" id="97606635"/>
<keyword evidence="2" id="KW-0677">Repeat</keyword>
<comment type="subcellular location">
    <subcellularLocation>
        <location evidence="1">Cell envelope</location>
    </subcellularLocation>
</comment>
<organism evidence="8 9">
    <name type="scientific">Erwinia amylovora NBRC 12687 = CFBP 1232</name>
    <dbReference type="NCBI Taxonomy" id="1219359"/>
    <lineage>
        <taxon>Bacteria</taxon>
        <taxon>Pseudomonadati</taxon>
        <taxon>Pseudomonadota</taxon>
        <taxon>Gammaproteobacteria</taxon>
        <taxon>Enterobacterales</taxon>
        <taxon>Erwiniaceae</taxon>
        <taxon>Erwinia</taxon>
    </lineage>
</organism>
<dbReference type="PANTHER" id="PTHR47870">
    <property type="entry name" value="CYTOCHROME C-TYPE BIOGENESIS PROTEIN CCMH"/>
    <property type="match status" value="1"/>
</dbReference>